<organism evidence="2">
    <name type="scientific">hydrothermal vent metagenome</name>
    <dbReference type="NCBI Taxonomy" id="652676"/>
    <lineage>
        <taxon>unclassified sequences</taxon>
        <taxon>metagenomes</taxon>
        <taxon>ecological metagenomes</taxon>
    </lineage>
</organism>
<proteinExistence type="predicted"/>
<reference evidence="2" key="1">
    <citation type="submission" date="2015-10" db="EMBL/GenBank/DDBJ databases">
        <authorList>
            <person name="Gilbert D.G."/>
        </authorList>
    </citation>
    <scope>NUCLEOTIDE SEQUENCE</scope>
</reference>
<evidence type="ECO:0000256" key="1">
    <source>
        <dbReference type="SAM" id="Phobius"/>
    </source>
</evidence>
<dbReference type="EMBL" id="FAXC01000027">
    <property type="protein sequence ID" value="CUV08220.1"/>
    <property type="molecule type" value="Genomic_DNA"/>
</dbReference>
<protein>
    <submittedName>
        <fullName evidence="2">Uncharacterized protein</fullName>
    </submittedName>
</protein>
<keyword evidence="1" id="KW-0812">Transmembrane</keyword>
<name>A0A160VCT2_9ZZZZ</name>
<dbReference type="AlphaFoldDB" id="A0A160VCT2"/>
<keyword evidence="1" id="KW-1133">Transmembrane helix</keyword>
<gene>
    <name evidence="2" type="ORF">MGWOODY_Mmi710</name>
</gene>
<sequence length="127" mass="14655">MNFEAKLRKTFSSTSEMLDPEQFINKLTTARHAQALRHSQAISGYLALIVILLVGILGYNELDQGAILMDGSYYYTTSIDSDQNEDSKYFDDLALYIIEQEEDIWMAFSFLDELEYDKIVNLMEEES</sequence>
<evidence type="ECO:0000313" key="2">
    <source>
        <dbReference type="EMBL" id="CUV08220.1"/>
    </source>
</evidence>
<keyword evidence="1" id="KW-0472">Membrane</keyword>
<accession>A0A160VCT2</accession>
<feature type="transmembrane region" description="Helical" evidence="1">
    <location>
        <begin position="41"/>
        <end position="59"/>
    </location>
</feature>